<keyword evidence="4" id="KW-1185">Reference proteome</keyword>
<evidence type="ECO:0000259" key="2">
    <source>
        <dbReference type="Pfam" id="PF01557"/>
    </source>
</evidence>
<evidence type="ECO:0000256" key="1">
    <source>
        <dbReference type="ARBA" id="ARBA00022723"/>
    </source>
</evidence>
<sequence length="302" mass="32138">MRDGEPQVGLVTEGGDTLRPLRDAITGRPVASLTPFLSGWAELKETLRPDDEELPLTFLSLLPPLRPSRNLLCVGRNYHEHAEEFARSGFDSSDPAGRTASASPEHPVIFTKSPDALIGSGEEIDPHTGLTESLDYEGELAVILGVGGRGITAEDALGHVWGYCLFNDVTARDLQKRHTQWFLGKSLDTFGPMGPFAVTADEVDLATTRLTTTVNGEKRQDALVTDLIFDIPTLIATISAGLTLKPGDVIATGTPKGVGIGFDPPKFLVPGDEVSIAAPRLGVLTNRVGRGAAGRPPGDERA</sequence>
<gene>
    <name evidence="3" type="ORF">HF519_07295</name>
</gene>
<protein>
    <submittedName>
        <fullName evidence="3">Fumarylacetoacetate hydrolase family protein</fullName>
    </submittedName>
</protein>
<dbReference type="InterPro" id="IPR036663">
    <property type="entry name" value="Fumarylacetoacetase_C_sf"/>
</dbReference>
<keyword evidence="3" id="KW-0378">Hydrolase</keyword>
<dbReference type="GO" id="GO:0019752">
    <property type="term" value="P:carboxylic acid metabolic process"/>
    <property type="evidence" value="ECO:0007669"/>
    <property type="project" value="UniProtKB-ARBA"/>
</dbReference>
<dbReference type="GO" id="GO:0018773">
    <property type="term" value="F:acetylpyruvate hydrolase activity"/>
    <property type="evidence" value="ECO:0007669"/>
    <property type="project" value="TreeGrafter"/>
</dbReference>
<dbReference type="SUPFAM" id="SSF56529">
    <property type="entry name" value="FAH"/>
    <property type="match status" value="1"/>
</dbReference>
<dbReference type="GO" id="GO:0016853">
    <property type="term" value="F:isomerase activity"/>
    <property type="evidence" value="ECO:0007669"/>
    <property type="project" value="UniProtKB-ARBA"/>
</dbReference>
<proteinExistence type="predicted"/>
<dbReference type="PANTHER" id="PTHR11820">
    <property type="entry name" value="ACYLPYRUVASE"/>
    <property type="match status" value="1"/>
</dbReference>
<dbReference type="EMBL" id="JAAXKZ010000017">
    <property type="protein sequence ID" value="NMH91396.1"/>
    <property type="molecule type" value="Genomic_DNA"/>
</dbReference>
<dbReference type="GO" id="GO:0046872">
    <property type="term" value="F:metal ion binding"/>
    <property type="evidence" value="ECO:0007669"/>
    <property type="project" value="UniProtKB-KW"/>
</dbReference>
<evidence type="ECO:0000313" key="4">
    <source>
        <dbReference type="Proteomes" id="UP000586918"/>
    </source>
</evidence>
<dbReference type="AlphaFoldDB" id="A0A848DFP4"/>
<feature type="domain" description="Fumarylacetoacetase-like C-terminal" evidence="2">
    <location>
        <begin position="72"/>
        <end position="288"/>
    </location>
</feature>
<dbReference type="InterPro" id="IPR011234">
    <property type="entry name" value="Fumarylacetoacetase-like_C"/>
</dbReference>
<evidence type="ECO:0000313" key="3">
    <source>
        <dbReference type="EMBL" id="NMH91396.1"/>
    </source>
</evidence>
<accession>A0A848DFP4</accession>
<keyword evidence="1" id="KW-0479">Metal-binding</keyword>
<dbReference type="Gene3D" id="3.90.850.10">
    <property type="entry name" value="Fumarylacetoacetase-like, C-terminal domain"/>
    <property type="match status" value="1"/>
</dbReference>
<dbReference type="Proteomes" id="UP000586918">
    <property type="component" value="Unassembled WGS sequence"/>
</dbReference>
<dbReference type="Pfam" id="PF01557">
    <property type="entry name" value="FAA_hydrolase"/>
    <property type="match status" value="1"/>
</dbReference>
<comment type="caution">
    <text evidence="3">The sequence shown here is derived from an EMBL/GenBank/DDBJ whole genome shotgun (WGS) entry which is preliminary data.</text>
</comment>
<name>A0A848DFP4_9PSEU</name>
<reference evidence="3 4" key="1">
    <citation type="submission" date="2020-04" db="EMBL/GenBank/DDBJ databases">
        <authorList>
            <person name="Klaysubun C."/>
            <person name="Duangmal K."/>
            <person name="Lipun K."/>
        </authorList>
    </citation>
    <scope>NUCLEOTIDE SEQUENCE [LARGE SCALE GENOMIC DNA]</scope>
    <source>
        <strain evidence="3 4">DSM 45300</strain>
    </source>
</reference>
<dbReference type="PANTHER" id="PTHR11820:SF7">
    <property type="entry name" value="ACYLPYRUVASE FAHD1, MITOCHONDRIAL"/>
    <property type="match status" value="1"/>
</dbReference>
<organism evidence="3 4">
    <name type="scientific">Pseudonocardia bannensis</name>
    <dbReference type="NCBI Taxonomy" id="630973"/>
    <lineage>
        <taxon>Bacteria</taxon>
        <taxon>Bacillati</taxon>
        <taxon>Actinomycetota</taxon>
        <taxon>Actinomycetes</taxon>
        <taxon>Pseudonocardiales</taxon>
        <taxon>Pseudonocardiaceae</taxon>
        <taxon>Pseudonocardia</taxon>
    </lineage>
</organism>
<dbReference type="FunFam" id="3.90.850.10:FF:000002">
    <property type="entry name" value="2-hydroxyhepta-2,4-diene-1,7-dioate isomerase"/>
    <property type="match status" value="1"/>
</dbReference>